<reference evidence="1" key="2">
    <citation type="submission" date="2023-01" db="EMBL/GenBank/DDBJ databases">
        <authorList>
            <person name="Sun Q."/>
            <person name="Evtushenko L."/>
        </authorList>
    </citation>
    <scope>NUCLEOTIDE SEQUENCE</scope>
    <source>
        <strain evidence="1">VKM B-2347</strain>
    </source>
</reference>
<evidence type="ECO:0000313" key="1">
    <source>
        <dbReference type="EMBL" id="GLK66743.1"/>
    </source>
</evidence>
<evidence type="ECO:0000313" key="2">
    <source>
        <dbReference type="Proteomes" id="UP001143372"/>
    </source>
</evidence>
<gene>
    <name evidence="1" type="ORF">GCM10008179_03810</name>
</gene>
<keyword evidence="2" id="KW-1185">Reference proteome</keyword>
<sequence>MAALVSPAVDTPQPKLDVDFLKVDYTHVCTGVKKVSGGIEISALCQPAYRKIIAAVHAVSETGSVPLFFQNAPKVEGSDLVGYTALVPRALLNRKLSFQIVNQNGDTFPAFVAGRRKMKLPVNWQFAPYYLTLSYDPAAQGKSAPESPVGAFVRSISVLQDKLQIDVSLFVSEGANPPTRGQFVINRDGIEVFETDFELQPAKKVFRLAAGLHKQFSSVEPFHAELSVPIMIAFAERGLHNLEIRIGDDVSPIRPYNRYYYQKPSVLMTESDMGPHIVRHFADPISGDIRIYLE</sequence>
<accession>A0A9W6IZP6</accession>
<comment type="caution">
    <text evidence="1">The sequence shown here is derived from an EMBL/GenBank/DDBJ whole genome shotgun (WGS) entry which is preliminary data.</text>
</comment>
<dbReference type="Proteomes" id="UP001143372">
    <property type="component" value="Unassembled WGS sequence"/>
</dbReference>
<name>A0A9W6IZP6_9HYPH</name>
<protein>
    <submittedName>
        <fullName evidence="1">Uncharacterized protein</fullName>
    </submittedName>
</protein>
<dbReference type="AlphaFoldDB" id="A0A9W6IZP6"/>
<proteinExistence type="predicted"/>
<dbReference type="EMBL" id="BSFI01000002">
    <property type="protein sequence ID" value="GLK66743.1"/>
    <property type="molecule type" value="Genomic_DNA"/>
</dbReference>
<organism evidence="1 2">
    <name type="scientific">Hansschlegelia plantiphila</name>
    <dbReference type="NCBI Taxonomy" id="374655"/>
    <lineage>
        <taxon>Bacteria</taxon>
        <taxon>Pseudomonadati</taxon>
        <taxon>Pseudomonadota</taxon>
        <taxon>Alphaproteobacteria</taxon>
        <taxon>Hyphomicrobiales</taxon>
        <taxon>Methylopilaceae</taxon>
        <taxon>Hansschlegelia</taxon>
    </lineage>
</organism>
<reference evidence="1" key="1">
    <citation type="journal article" date="2014" name="Int. J. Syst. Evol. Microbiol.">
        <title>Complete genome sequence of Corynebacterium casei LMG S-19264T (=DSM 44701T), isolated from a smear-ripened cheese.</title>
        <authorList>
            <consortium name="US DOE Joint Genome Institute (JGI-PGF)"/>
            <person name="Walter F."/>
            <person name="Albersmeier A."/>
            <person name="Kalinowski J."/>
            <person name="Ruckert C."/>
        </authorList>
    </citation>
    <scope>NUCLEOTIDE SEQUENCE</scope>
    <source>
        <strain evidence="1">VKM B-2347</strain>
    </source>
</reference>